<evidence type="ECO:0000313" key="1">
    <source>
        <dbReference type="EMBL" id="CAI9611356.1"/>
    </source>
</evidence>
<keyword evidence="2" id="KW-1185">Reference proteome</keyword>
<protein>
    <submittedName>
        <fullName evidence="1">Uncharacterized protein</fullName>
    </submittedName>
</protein>
<gene>
    <name evidence="1" type="ORF">SPARVUS_LOCUS14535297</name>
</gene>
<dbReference type="Proteomes" id="UP001162483">
    <property type="component" value="Unassembled WGS sequence"/>
</dbReference>
<comment type="caution">
    <text evidence="1">The sequence shown here is derived from an EMBL/GenBank/DDBJ whole genome shotgun (WGS) entry which is preliminary data.</text>
</comment>
<name>A0ABN9GUS7_9NEOB</name>
<evidence type="ECO:0000313" key="2">
    <source>
        <dbReference type="Proteomes" id="UP001162483"/>
    </source>
</evidence>
<organism evidence="1 2">
    <name type="scientific">Staurois parvus</name>
    <dbReference type="NCBI Taxonomy" id="386267"/>
    <lineage>
        <taxon>Eukaryota</taxon>
        <taxon>Metazoa</taxon>
        <taxon>Chordata</taxon>
        <taxon>Craniata</taxon>
        <taxon>Vertebrata</taxon>
        <taxon>Euteleostomi</taxon>
        <taxon>Amphibia</taxon>
        <taxon>Batrachia</taxon>
        <taxon>Anura</taxon>
        <taxon>Neobatrachia</taxon>
        <taxon>Ranoidea</taxon>
        <taxon>Ranidae</taxon>
        <taxon>Staurois</taxon>
    </lineage>
</organism>
<reference evidence="1" key="1">
    <citation type="submission" date="2023-05" db="EMBL/GenBank/DDBJ databases">
        <authorList>
            <person name="Stuckert A."/>
        </authorList>
    </citation>
    <scope>NUCLEOTIDE SEQUENCE</scope>
</reference>
<dbReference type="EMBL" id="CATNWA010019110">
    <property type="protein sequence ID" value="CAI9611356.1"/>
    <property type="molecule type" value="Genomic_DNA"/>
</dbReference>
<feature type="non-terminal residue" evidence="1">
    <location>
        <position position="1"/>
    </location>
</feature>
<proteinExistence type="predicted"/>
<sequence>FFFFSPFCTPIKEICLLYLSCLPLASKVKENPKFWVVPRIVRGKNLPVGTLVLVTWGSPGISLNLQWLPVLAMGQEVKGNFPNRTQMAKNKLTGYNPPLLHPKYWVTIY</sequence>
<accession>A0ABN9GUS7</accession>